<name>A0A495XQY1_9PSEU</name>
<dbReference type="EMBL" id="RBXR01000001">
    <property type="protein sequence ID" value="RKT74853.1"/>
    <property type="molecule type" value="Genomic_DNA"/>
</dbReference>
<comment type="caution">
    <text evidence="1">The sequence shown here is derived from an EMBL/GenBank/DDBJ whole genome shotgun (WGS) entry which is preliminary data.</text>
</comment>
<gene>
    <name evidence="1" type="ORF">DFJ66_8227</name>
</gene>
<accession>A0A495XQY1</accession>
<evidence type="ECO:0008006" key="3">
    <source>
        <dbReference type="Google" id="ProtNLM"/>
    </source>
</evidence>
<dbReference type="Proteomes" id="UP000272729">
    <property type="component" value="Unassembled WGS sequence"/>
</dbReference>
<reference evidence="1 2" key="1">
    <citation type="submission" date="2018-10" db="EMBL/GenBank/DDBJ databases">
        <title>Sequencing the genomes of 1000 actinobacteria strains.</title>
        <authorList>
            <person name="Klenk H.-P."/>
        </authorList>
    </citation>
    <scope>NUCLEOTIDE SEQUENCE [LARGE SCALE GENOMIC DNA]</scope>
    <source>
        <strain evidence="1 2">DSM 43911</strain>
    </source>
</reference>
<proteinExistence type="predicted"/>
<keyword evidence="2" id="KW-1185">Reference proteome</keyword>
<dbReference type="AlphaFoldDB" id="A0A495XQY1"/>
<dbReference type="OrthoDB" id="3284019at2"/>
<evidence type="ECO:0000313" key="2">
    <source>
        <dbReference type="Proteomes" id="UP000272729"/>
    </source>
</evidence>
<protein>
    <recommendedName>
        <fullName evidence="3">DUF4034 domain-containing protein</fullName>
    </recommendedName>
</protein>
<sequence>MLDPRRNADPARWGLVPDGQVRERWLPADDPALHEAAGAARSGQWRPAATLLASTFGDWDHRAEVVDVLATEGAHDDRWLTAWRAARPEDPHLAVVDAHAWLKLAWAIRGEGLEAAHVKGFQRVLVKAQRAAWAATGALPDDPTPWWTLTALARGLGFAHSRFQEVWAELTARAPSHRRAHLDALQYWREEWCGSHGLMLDFAEKAAATSPELVALPLHAAFELEDEEPGAWRTASARQALEAVLVRLADAPDTRAVREDRGFAVLALFELGRYDEVVEQFRLLGPRADGAPWSSYEDPKGTFLNYRADACMRAAR</sequence>
<dbReference type="RefSeq" id="WP_121229956.1">
    <property type="nucleotide sequence ID" value="NZ_JBIUBA010000025.1"/>
</dbReference>
<evidence type="ECO:0000313" key="1">
    <source>
        <dbReference type="EMBL" id="RKT74853.1"/>
    </source>
</evidence>
<organism evidence="1 2">
    <name type="scientific">Saccharothrix variisporea</name>
    <dbReference type="NCBI Taxonomy" id="543527"/>
    <lineage>
        <taxon>Bacteria</taxon>
        <taxon>Bacillati</taxon>
        <taxon>Actinomycetota</taxon>
        <taxon>Actinomycetes</taxon>
        <taxon>Pseudonocardiales</taxon>
        <taxon>Pseudonocardiaceae</taxon>
        <taxon>Saccharothrix</taxon>
    </lineage>
</organism>